<comment type="caution">
    <text evidence="5">The sequence shown here is derived from an EMBL/GenBank/DDBJ whole genome shotgun (WGS) entry which is preliminary data.</text>
</comment>
<dbReference type="PANTHER" id="PTHR48267">
    <property type="entry name" value="CUPREDOXIN SUPERFAMILY PROTEIN"/>
    <property type="match status" value="1"/>
</dbReference>
<dbReference type="InterPro" id="IPR045087">
    <property type="entry name" value="Cu-oxidase_fam"/>
</dbReference>
<dbReference type="InterPro" id="IPR002355">
    <property type="entry name" value="Cu_oxidase_Cu_BS"/>
</dbReference>
<evidence type="ECO:0000313" key="6">
    <source>
        <dbReference type="Proteomes" id="UP001320715"/>
    </source>
</evidence>
<organism evidence="5 6">
    <name type="scientific">Hoeflea alexandrii</name>
    <dbReference type="NCBI Taxonomy" id="288436"/>
    <lineage>
        <taxon>Bacteria</taxon>
        <taxon>Pseudomonadati</taxon>
        <taxon>Pseudomonadota</taxon>
        <taxon>Alphaproteobacteria</taxon>
        <taxon>Hyphomicrobiales</taxon>
        <taxon>Rhizobiaceae</taxon>
        <taxon>Hoeflea</taxon>
    </lineage>
</organism>
<dbReference type="InterPro" id="IPR011707">
    <property type="entry name" value="Cu-oxidase-like_N"/>
</dbReference>
<dbReference type="CDD" id="cd13867">
    <property type="entry name" value="CuRO_2_CueO_FtsP"/>
    <property type="match status" value="1"/>
</dbReference>
<dbReference type="Proteomes" id="UP001320715">
    <property type="component" value="Unassembled WGS sequence"/>
</dbReference>
<dbReference type="InterPro" id="IPR011706">
    <property type="entry name" value="Cu-oxidase_C"/>
</dbReference>
<dbReference type="InterPro" id="IPR008972">
    <property type="entry name" value="Cupredoxin"/>
</dbReference>
<name>A0ABT1CXX2_9HYPH</name>
<reference evidence="5 6" key="1">
    <citation type="submission" date="2020-01" db="EMBL/GenBank/DDBJ databases">
        <title>Genomes of bacteria type strains.</title>
        <authorList>
            <person name="Chen J."/>
            <person name="Zhu S."/>
            <person name="Yang J."/>
        </authorList>
    </citation>
    <scope>NUCLEOTIDE SEQUENCE [LARGE SCALE GENOMIC DNA]</scope>
    <source>
        <strain evidence="5 6">DSM 16655</strain>
    </source>
</reference>
<dbReference type="Gene3D" id="2.60.40.420">
    <property type="entry name" value="Cupredoxins - blue copper proteins"/>
    <property type="match status" value="3"/>
</dbReference>
<sequence length="507" mass="53628">MEKSLVLEKCDCPDQGIERRKVLLGGSALIAAPFLLTGRAFAVEGGAPLPIPPLVDADGSQPATLTARAGSHAFVPGTQTPTLGYELDYLGPTLRVRRGRSAQIDLVNRTDDQITAHWHGAHVPGNMDGGPQLAFDPGQSWSARFDVHHPAATLWYHSHVHGKTGPQVYHGLAGFLLVEDPAAPDGLPSDYGLNDLPLVVQDRSFDRAGRLVYDTSGMTLMGGVLGDTICVNGAVQPVADVPRGLVRLRLLNGSNARFYDFAFADGRRFHQVASDGGLLPAPVARSHIALAPAERAEIVVDFSADTAPVRLVSADIAQGGMMGGGMMGGNARPGGAIEIMTFAPGASPATGPATLPASLPAPPMDFGAPVRTRDFRLDMHAGSMMGAMFNRLIGSSGSIMGINGNSYDMGRIDAELRAGETELWRISAPMMIHPFHVHGTSFQVVSRGGQRVDPATEGLKDVVVVDGRGAEILVRVDQKADAATPFMLHCHILEHEDAGMMAQFTIA</sequence>
<evidence type="ECO:0000313" key="5">
    <source>
        <dbReference type="EMBL" id="MCO6411055.1"/>
    </source>
</evidence>
<dbReference type="Pfam" id="PF07732">
    <property type="entry name" value="Cu-oxidase_3"/>
    <property type="match status" value="1"/>
</dbReference>
<keyword evidence="2" id="KW-0560">Oxidoreductase</keyword>
<dbReference type="CDD" id="cd13890">
    <property type="entry name" value="CuRO_3_CueO_FtsP"/>
    <property type="match status" value="1"/>
</dbReference>
<evidence type="ECO:0000259" key="3">
    <source>
        <dbReference type="Pfam" id="PF07731"/>
    </source>
</evidence>
<dbReference type="CDD" id="cd04232">
    <property type="entry name" value="CuRO_1_CueO_FtsP"/>
    <property type="match status" value="1"/>
</dbReference>
<dbReference type="RefSeq" id="WP_382265232.1">
    <property type="nucleotide sequence ID" value="NZ_JBHSDD010000010.1"/>
</dbReference>
<evidence type="ECO:0000256" key="2">
    <source>
        <dbReference type="ARBA" id="ARBA00023002"/>
    </source>
</evidence>
<dbReference type="Pfam" id="PF07731">
    <property type="entry name" value="Cu-oxidase_2"/>
    <property type="match status" value="1"/>
</dbReference>
<accession>A0ABT1CXX2</accession>
<feature type="domain" description="Plastocyanin-like" evidence="4">
    <location>
        <begin position="73"/>
        <end position="182"/>
    </location>
</feature>
<evidence type="ECO:0000256" key="1">
    <source>
        <dbReference type="ARBA" id="ARBA00022723"/>
    </source>
</evidence>
<proteinExistence type="predicted"/>
<gene>
    <name evidence="5" type="ORF">GTW23_22985</name>
</gene>
<keyword evidence="1" id="KW-0479">Metal-binding</keyword>
<dbReference type="PANTHER" id="PTHR48267:SF1">
    <property type="entry name" value="BILIRUBIN OXIDASE"/>
    <property type="match status" value="1"/>
</dbReference>
<dbReference type="PROSITE" id="PS00080">
    <property type="entry name" value="MULTICOPPER_OXIDASE2"/>
    <property type="match status" value="1"/>
</dbReference>
<evidence type="ECO:0000259" key="4">
    <source>
        <dbReference type="Pfam" id="PF07732"/>
    </source>
</evidence>
<feature type="domain" description="Plastocyanin-like" evidence="3">
    <location>
        <begin position="390"/>
        <end position="506"/>
    </location>
</feature>
<dbReference type="SUPFAM" id="SSF49503">
    <property type="entry name" value="Cupredoxins"/>
    <property type="match status" value="3"/>
</dbReference>
<protein>
    <submittedName>
        <fullName evidence="5">Multicopper oxidase domain-containing protein</fullName>
    </submittedName>
</protein>
<dbReference type="EMBL" id="JAAAML010000007">
    <property type="protein sequence ID" value="MCO6411055.1"/>
    <property type="molecule type" value="Genomic_DNA"/>
</dbReference>
<keyword evidence="6" id="KW-1185">Reference proteome</keyword>